<accession>A0AAW0GAW6</accession>
<keyword evidence="4" id="KW-1185">Reference proteome</keyword>
<name>A0AAW0GAW6_9APHY</name>
<evidence type="ECO:0000256" key="1">
    <source>
        <dbReference type="SAM" id="MobiDB-lite"/>
    </source>
</evidence>
<dbReference type="InterPro" id="IPR000210">
    <property type="entry name" value="BTB/POZ_dom"/>
</dbReference>
<protein>
    <recommendedName>
        <fullName evidence="2">BTB domain-containing protein</fullName>
    </recommendedName>
</protein>
<dbReference type="EMBL" id="JASBNA010000006">
    <property type="protein sequence ID" value="KAK7690510.1"/>
    <property type="molecule type" value="Genomic_DNA"/>
</dbReference>
<feature type="region of interest" description="Disordered" evidence="1">
    <location>
        <begin position="27"/>
        <end position="57"/>
    </location>
</feature>
<evidence type="ECO:0000313" key="3">
    <source>
        <dbReference type="EMBL" id="KAK7690510.1"/>
    </source>
</evidence>
<proteinExistence type="predicted"/>
<organism evidence="3 4">
    <name type="scientific">Cerrena zonata</name>
    <dbReference type="NCBI Taxonomy" id="2478898"/>
    <lineage>
        <taxon>Eukaryota</taxon>
        <taxon>Fungi</taxon>
        <taxon>Dikarya</taxon>
        <taxon>Basidiomycota</taxon>
        <taxon>Agaricomycotina</taxon>
        <taxon>Agaricomycetes</taxon>
        <taxon>Polyporales</taxon>
        <taxon>Cerrenaceae</taxon>
        <taxon>Cerrena</taxon>
    </lineage>
</organism>
<feature type="domain" description="BTB" evidence="2">
    <location>
        <begin position="74"/>
        <end position="142"/>
    </location>
</feature>
<gene>
    <name evidence="3" type="ORF">QCA50_005608</name>
</gene>
<evidence type="ECO:0000259" key="2">
    <source>
        <dbReference type="PROSITE" id="PS50097"/>
    </source>
</evidence>
<dbReference type="AlphaFoldDB" id="A0AAW0GAW6"/>
<evidence type="ECO:0000313" key="4">
    <source>
        <dbReference type="Proteomes" id="UP001385951"/>
    </source>
</evidence>
<reference evidence="3 4" key="1">
    <citation type="submission" date="2022-09" db="EMBL/GenBank/DDBJ databases">
        <authorList>
            <person name="Palmer J.M."/>
        </authorList>
    </citation>
    <scope>NUCLEOTIDE SEQUENCE [LARGE SCALE GENOMIC DNA]</scope>
    <source>
        <strain evidence="3 4">DSM 7382</strain>
    </source>
</reference>
<dbReference type="Gene3D" id="3.30.710.10">
    <property type="entry name" value="Potassium Channel Kv1.1, Chain A"/>
    <property type="match status" value="1"/>
</dbReference>
<dbReference type="PROSITE" id="PS50097">
    <property type="entry name" value="BTB"/>
    <property type="match status" value="1"/>
</dbReference>
<comment type="caution">
    <text evidence="3">The sequence shown here is derived from an EMBL/GenBank/DDBJ whole genome shotgun (WGS) entry which is preliminary data.</text>
</comment>
<dbReference type="InterPro" id="IPR011333">
    <property type="entry name" value="SKP1/BTB/POZ_sf"/>
</dbReference>
<dbReference type="Proteomes" id="UP001385951">
    <property type="component" value="Unassembled WGS sequence"/>
</dbReference>
<sequence length="363" mass="41194">MEPRVNINSRQMFLQINNINNMSVGSDFVSSPQAQRQSRTSSASNGSKQRSSATDRESATVTYYRSANVWYEDGNIMLVAQKIAFKVHRSFLGKHSSVFLGMIETASKQRSSGKGLLLDDCPTVAVKDDPKELAIFLNMLYDPGNDPYFRMPHKPAPIEWVSALVKLGEQYQVQHILDEALNRLICICPYTFAEYKLMRATTYTYIKDYPRGGMAITIINLARSQNLPTLLPFAFYLCCQLPVDQVLHGVNRDDGTVEKLSSDEIVRCLNGKEELVKKNVLLMQSLHSYRPNKERHRKSECSRLAMSTIAHHSACCSDIMGYDFSAWERCVCRECRTAHEKIANGAREKVFSMLADIFFLMKV</sequence>
<feature type="compositionally biased region" description="Low complexity" evidence="1">
    <location>
        <begin position="30"/>
        <end position="44"/>
    </location>
</feature>